<accession>A0A841SUM1</accession>
<evidence type="ECO:0000313" key="4">
    <source>
        <dbReference type="Proteomes" id="UP000535838"/>
    </source>
</evidence>
<name>A0A841SUM1_9BACL</name>
<dbReference type="InterPro" id="IPR006680">
    <property type="entry name" value="Amidohydro-rel"/>
</dbReference>
<proteinExistence type="inferred from homology"/>
<dbReference type="PANTHER" id="PTHR43569">
    <property type="entry name" value="AMIDOHYDROLASE"/>
    <property type="match status" value="1"/>
</dbReference>
<dbReference type="PANTHER" id="PTHR43569:SF2">
    <property type="entry name" value="AMIDOHYDROLASE-RELATED DOMAIN-CONTAINING PROTEIN"/>
    <property type="match status" value="1"/>
</dbReference>
<evidence type="ECO:0000259" key="2">
    <source>
        <dbReference type="Pfam" id="PF04909"/>
    </source>
</evidence>
<dbReference type="SUPFAM" id="SSF51556">
    <property type="entry name" value="Metallo-dependent hydrolases"/>
    <property type="match status" value="1"/>
</dbReference>
<protein>
    <submittedName>
        <fullName evidence="3">Amidohydrolase family protein</fullName>
    </submittedName>
</protein>
<dbReference type="EMBL" id="JACJVQ010000008">
    <property type="protein sequence ID" value="MBB6634952.1"/>
    <property type="molecule type" value="Genomic_DNA"/>
</dbReference>
<reference evidence="3 4" key="1">
    <citation type="submission" date="2020-08" db="EMBL/GenBank/DDBJ databases">
        <title>Cohnella phylogeny.</title>
        <authorList>
            <person name="Dunlap C."/>
        </authorList>
    </citation>
    <scope>NUCLEOTIDE SEQUENCE [LARGE SCALE GENOMIC DNA]</scope>
    <source>
        <strain evidence="3 4">DSM 25241</strain>
    </source>
</reference>
<dbReference type="InterPro" id="IPR052350">
    <property type="entry name" value="Metallo-dep_Lactonases"/>
</dbReference>
<comment type="similarity">
    <text evidence="1">Belongs to the metallo-dependent hydrolases superfamily.</text>
</comment>
<dbReference type="GO" id="GO:0016787">
    <property type="term" value="F:hydrolase activity"/>
    <property type="evidence" value="ECO:0007669"/>
    <property type="project" value="UniProtKB-KW"/>
</dbReference>
<organism evidence="3 4">
    <name type="scientific">Cohnella thailandensis</name>
    <dbReference type="NCBI Taxonomy" id="557557"/>
    <lineage>
        <taxon>Bacteria</taxon>
        <taxon>Bacillati</taxon>
        <taxon>Bacillota</taxon>
        <taxon>Bacilli</taxon>
        <taxon>Bacillales</taxon>
        <taxon>Paenibacillaceae</taxon>
        <taxon>Cohnella</taxon>
    </lineage>
</organism>
<dbReference type="Gene3D" id="3.20.20.140">
    <property type="entry name" value="Metal-dependent hydrolases"/>
    <property type="match status" value="1"/>
</dbReference>
<dbReference type="AlphaFoldDB" id="A0A841SUM1"/>
<keyword evidence="4" id="KW-1185">Reference proteome</keyword>
<keyword evidence="3" id="KW-0378">Hydrolase</keyword>
<gene>
    <name evidence="3" type="ORF">H7B67_12595</name>
</gene>
<sequence>MRIDSHVHIWNVGEVRYEWPTPSDGDLYRTIEPPELKPLLDQARIDQAILVQAADHEQETEYLLRQAEEHDWIAGVVGWVPLERPIDAAKQLERLTRCPKFKGVRHLIHGEEDPDWLVRANVIDGLKLLSQHNVPFDVVAVFPNHLKHVPTVAERVPELKLVLDHLAKPPIRDGILSEWERQLKQAAAYPNVYAKLSGLNTACDWNDWSADDWKPSLEAALEAFTPNRLMFGSDWPVANLAGSYARVAEATEQATAMLSGQEQQAIWGGTAARFYGIDSISKEEGRDG</sequence>
<dbReference type="Proteomes" id="UP000535838">
    <property type="component" value="Unassembled WGS sequence"/>
</dbReference>
<dbReference type="InterPro" id="IPR032466">
    <property type="entry name" value="Metal_Hydrolase"/>
</dbReference>
<evidence type="ECO:0000313" key="3">
    <source>
        <dbReference type="EMBL" id="MBB6634952.1"/>
    </source>
</evidence>
<feature type="domain" description="Amidohydrolase-related" evidence="2">
    <location>
        <begin position="3"/>
        <end position="277"/>
    </location>
</feature>
<comment type="caution">
    <text evidence="3">The sequence shown here is derived from an EMBL/GenBank/DDBJ whole genome shotgun (WGS) entry which is preliminary data.</text>
</comment>
<evidence type="ECO:0000256" key="1">
    <source>
        <dbReference type="ARBA" id="ARBA00038310"/>
    </source>
</evidence>
<dbReference type="Pfam" id="PF04909">
    <property type="entry name" value="Amidohydro_2"/>
    <property type="match status" value="1"/>
</dbReference>